<dbReference type="Gene3D" id="3.30.160.60">
    <property type="entry name" value="Classic Zinc Finger"/>
    <property type="match status" value="3"/>
</dbReference>
<evidence type="ECO:0000256" key="1">
    <source>
        <dbReference type="ARBA" id="ARBA00022723"/>
    </source>
</evidence>
<feature type="domain" description="C2HC/C3H-type" evidence="6">
    <location>
        <begin position="211"/>
        <end position="240"/>
    </location>
</feature>
<gene>
    <name evidence="7" type="ORF">CTAYLR_010053</name>
</gene>
<evidence type="ECO:0000313" key="7">
    <source>
        <dbReference type="EMBL" id="KAJ8600612.1"/>
    </source>
</evidence>
<dbReference type="PROSITE" id="PS52027">
    <property type="entry name" value="ZF_C2HC_C3H"/>
    <property type="match status" value="3"/>
</dbReference>
<feature type="domain" description="C2HC/C3H-type" evidence="6">
    <location>
        <begin position="3"/>
        <end position="32"/>
    </location>
</feature>
<dbReference type="PANTHER" id="PTHR13555:SF5">
    <property type="entry name" value="ZINC-FINGER OF A C2HC-TYPE"/>
    <property type="match status" value="1"/>
</dbReference>
<dbReference type="AlphaFoldDB" id="A0AAD7XGJ9"/>
<evidence type="ECO:0000259" key="6">
    <source>
        <dbReference type="PROSITE" id="PS52027"/>
    </source>
</evidence>
<evidence type="ECO:0000256" key="2">
    <source>
        <dbReference type="ARBA" id="ARBA00022737"/>
    </source>
</evidence>
<evidence type="ECO:0000256" key="3">
    <source>
        <dbReference type="ARBA" id="ARBA00022771"/>
    </source>
</evidence>
<organism evidence="7 8">
    <name type="scientific">Chrysophaeum taylorii</name>
    <dbReference type="NCBI Taxonomy" id="2483200"/>
    <lineage>
        <taxon>Eukaryota</taxon>
        <taxon>Sar</taxon>
        <taxon>Stramenopiles</taxon>
        <taxon>Ochrophyta</taxon>
        <taxon>Pelagophyceae</taxon>
        <taxon>Pelagomonadales</taxon>
        <taxon>Pelagomonadaceae</taxon>
        <taxon>Chrysophaeum</taxon>
    </lineage>
</organism>
<keyword evidence="4" id="KW-0862">Zinc</keyword>
<keyword evidence="3 5" id="KW-0863">Zinc-finger</keyword>
<dbReference type="InterPro" id="IPR026319">
    <property type="entry name" value="ZC2HC1A/B-like"/>
</dbReference>
<protein>
    <recommendedName>
        <fullName evidence="6">C2HC/C3H-type domain-containing protein</fullName>
    </recommendedName>
</protein>
<proteinExistence type="predicted"/>
<comment type="caution">
    <text evidence="7">The sequence shown here is derived from an EMBL/GenBank/DDBJ whole genome shotgun (WGS) entry which is preliminary data.</text>
</comment>
<reference evidence="7" key="1">
    <citation type="submission" date="2023-01" db="EMBL/GenBank/DDBJ databases">
        <title>Metagenome sequencing of chrysophaentin producing Chrysophaeum taylorii.</title>
        <authorList>
            <person name="Davison J."/>
            <person name="Bewley C."/>
        </authorList>
    </citation>
    <scope>NUCLEOTIDE SEQUENCE</scope>
    <source>
        <strain evidence="7">NIES-1699</strain>
    </source>
</reference>
<name>A0AAD7XGJ9_9STRA</name>
<evidence type="ECO:0000313" key="8">
    <source>
        <dbReference type="Proteomes" id="UP001230188"/>
    </source>
</evidence>
<evidence type="ECO:0000256" key="4">
    <source>
        <dbReference type="ARBA" id="ARBA00022833"/>
    </source>
</evidence>
<accession>A0AAD7XGJ9</accession>
<dbReference type="PANTHER" id="PTHR13555">
    <property type="entry name" value="C2H2 ZINC FINGER CGI-62-RELATED"/>
    <property type="match status" value="1"/>
</dbReference>
<dbReference type="Proteomes" id="UP001230188">
    <property type="component" value="Unassembled WGS sequence"/>
</dbReference>
<dbReference type="Pfam" id="PF13913">
    <property type="entry name" value="zf-C2HC_2"/>
    <property type="match status" value="3"/>
</dbReference>
<dbReference type="InterPro" id="IPR049899">
    <property type="entry name" value="Znf_C2HC_C3H"/>
</dbReference>
<evidence type="ECO:0000256" key="5">
    <source>
        <dbReference type="PROSITE-ProRule" id="PRU01371"/>
    </source>
</evidence>
<keyword evidence="1" id="KW-0479">Metal-binding</keyword>
<keyword evidence="2" id="KW-0677">Repeat</keyword>
<dbReference type="EMBL" id="JAQMWT010000493">
    <property type="protein sequence ID" value="KAJ8600612.1"/>
    <property type="molecule type" value="Genomic_DNA"/>
</dbReference>
<dbReference type="GO" id="GO:0008270">
    <property type="term" value="F:zinc ion binding"/>
    <property type="evidence" value="ECO:0007669"/>
    <property type="project" value="UniProtKB-KW"/>
</dbReference>
<feature type="domain" description="C2HC/C3H-type" evidence="6">
    <location>
        <begin position="76"/>
        <end position="105"/>
    </location>
</feature>
<keyword evidence="8" id="KW-1185">Reference proteome</keyword>
<sequence length="251" mass="28517">MPRDVGCPICGRRFFPHSLPIHLPQCKKKQDVIEVPCQWCDLEFPRAELAAHERKCRERKCRDRLEGSTAPTTGDHRIACRACGRKFNPDRIAKHQSICRKISGEKKEASVVWSTPERLLRTPERLLRAPVRPTKNEATEVRQAPVRRTKKEASVVTQAPAPVGWQEKSRATRALVRDAKRVHRAQEAGVPLSEIRPSQASEDAYAALVADFVPCPHCHRTFAPQTAERHIPKCATTAHRPQGPPRHMRRR</sequence>